<dbReference type="Pfam" id="PF24522">
    <property type="entry name" value="KRIT1_FRMD8_FERM_C"/>
    <property type="match status" value="1"/>
</dbReference>
<feature type="domain" description="KRIT1/FRMD8 FERM" evidence="3">
    <location>
        <begin position="268"/>
        <end position="343"/>
    </location>
</feature>
<feature type="non-terminal residue" evidence="4">
    <location>
        <position position="441"/>
    </location>
</feature>
<dbReference type="Proteomes" id="UP000886611">
    <property type="component" value="Unassembled WGS sequence"/>
</dbReference>
<evidence type="ECO:0000313" key="5">
    <source>
        <dbReference type="Proteomes" id="UP000886611"/>
    </source>
</evidence>
<evidence type="ECO:0000256" key="1">
    <source>
        <dbReference type="SAM" id="MobiDB-lite"/>
    </source>
</evidence>
<dbReference type="AlphaFoldDB" id="A0A8X7XII7"/>
<sequence>MSFPFSSPSSANSSPISTSTLLTNMYCYKETKSYLQMEGCDSGLPSEPSEPSQRGSLSSAGARALEVLIYLVNDTAVQLMVDNMTSITAQDLGRSVREALQLPEIAGDVFTLWIVSPLLDEPCLQLRRNVFFPKAKEFLMEDESILRLLYEEAKMNILDGRYPCDIEDCEREKLDSYLPSHLCRRGHGNFFSAILGKGARQHNLEQSLLQAYQNITDPSDYTEDQRLKKHLQDYLHLCHQLPYYGCAFFTGEIDKPVQGFLQRGGRKSVFIAISLEGVYVIDIKEKHVLLGLHFNELSWDHTYPEEEDDTHILWLEFDGEEAGTPVNKLLKIYSKQAELMSGLIEYCLELSSLEVAEPETGDASTSNNSSQRVVEKRGKLKRQNSVVCSRIQNLATINYVDDGREIKRVKPKRAASFFTRQAPPSSSAYTAVQVSESLEQG</sequence>
<dbReference type="PANTHER" id="PTHR13283">
    <property type="entry name" value="KREV INTERACTION TRAPPED 1-RELATED"/>
    <property type="match status" value="1"/>
</dbReference>
<dbReference type="InterPro" id="IPR019748">
    <property type="entry name" value="FERM_central"/>
</dbReference>
<feature type="region of interest" description="Disordered" evidence="1">
    <location>
        <begin position="358"/>
        <end position="377"/>
    </location>
</feature>
<dbReference type="EMBL" id="JAATIS010000220">
    <property type="protein sequence ID" value="KAG2468861.1"/>
    <property type="molecule type" value="Genomic_DNA"/>
</dbReference>
<dbReference type="SUPFAM" id="SSF47031">
    <property type="entry name" value="Second domain of FERM"/>
    <property type="match status" value="1"/>
</dbReference>
<protein>
    <submittedName>
        <fullName evidence="4">FRMD8 protein</fullName>
    </submittedName>
</protein>
<dbReference type="PANTHER" id="PTHR13283:SF10">
    <property type="entry name" value="FERM DOMAIN-CONTAINING PROTEIN 8"/>
    <property type="match status" value="1"/>
</dbReference>
<reference evidence="4 5" key="1">
    <citation type="journal article" date="2021" name="Cell">
        <title>Tracing the genetic footprints of vertebrate landing in non-teleost ray-finned fishes.</title>
        <authorList>
            <person name="Bi X."/>
            <person name="Wang K."/>
            <person name="Yang L."/>
            <person name="Pan H."/>
            <person name="Jiang H."/>
            <person name="Wei Q."/>
            <person name="Fang M."/>
            <person name="Yu H."/>
            <person name="Zhu C."/>
            <person name="Cai Y."/>
            <person name="He Y."/>
            <person name="Gan X."/>
            <person name="Zeng H."/>
            <person name="Yu D."/>
            <person name="Zhu Y."/>
            <person name="Jiang H."/>
            <person name="Qiu Q."/>
            <person name="Yang H."/>
            <person name="Zhang Y.E."/>
            <person name="Wang W."/>
            <person name="Zhu M."/>
            <person name="He S."/>
            <person name="Zhang G."/>
        </authorList>
    </citation>
    <scope>NUCLEOTIDE SEQUENCE [LARGE SCALE GENOMIC DNA]</scope>
    <source>
        <strain evidence="4">Bchr_013</strain>
    </source>
</reference>
<feature type="region of interest" description="Disordered" evidence="1">
    <location>
        <begin position="420"/>
        <end position="441"/>
    </location>
</feature>
<dbReference type="Pfam" id="PF00373">
    <property type="entry name" value="FERM_M"/>
    <property type="match status" value="1"/>
</dbReference>
<organism evidence="4 5">
    <name type="scientific">Polypterus senegalus</name>
    <name type="common">Senegal bichir</name>
    <dbReference type="NCBI Taxonomy" id="55291"/>
    <lineage>
        <taxon>Eukaryota</taxon>
        <taxon>Metazoa</taxon>
        <taxon>Chordata</taxon>
        <taxon>Craniata</taxon>
        <taxon>Vertebrata</taxon>
        <taxon>Euteleostomi</taxon>
        <taxon>Actinopterygii</taxon>
        <taxon>Polypteriformes</taxon>
        <taxon>Polypteridae</taxon>
        <taxon>Polypterus</taxon>
    </lineage>
</organism>
<dbReference type="InterPro" id="IPR057096">
    <property type="entry name" value="KRIT1_FRMD8_FERM_C"/>
</dbReference>
<dbReference type="GO" id="GO:0090090">
    <property type="term" value="P:negative regulation of canonical Wnt signaling pathway"/>
    <property type="evidence" value="ECO:0007669"/>
    <property type="project" value="TreeGrafter"/>
</dbReference>
<keyword evidence="5" id="KW-1185">Reference proteome</keyword>
<comment type="caution">
    <text evidence="4">The sequence shown here is derived from an EMBL/GenBank/DDBJ whole genome shotgun (WGS) entry which is preliminary data.</text>
</comment>
<evidence type="ECO:0000259" key="2">
    <source>
        <dbReference type="Pfam" id="PF00373"/>
    </source>
</evidence>
<dbReference type="InterPro" id="IPR051594">
    <property type="entry name" value="KRIT1/FRMD8"/>
</dbReference>
<gene>
    <name evidence="4" type="primary">Frmd8</name>
    <name evidence="4" type="ORF">GTO96_0004611</name>
</gene>
<dbReference type="InterPro" id="IPR014352">
    <property type="entry name" value="FERM/acyl-CoA-bd_prot_sf"/>
</dbReference>
<dbReference type="Gene3D" id="1.20.80.10">
    <property type="match status" value="1"/>
</dbReference>
<evidence type="ECO:0000313" key="4">
    <source>
        <dbReference type="EMBL" id="KAG2468861.1"/>
    </source>
</evidence>
<feature type="non-terminal residue" evidence="4">
    <location>
        <position position="1"/>
    </location>
</feature>
<dbReference type="InterPro" id="IPR011993">
    <property type="entry name" value="PH-like_dom_sf"/>
</dbReference>
<dbReference type="GO" id="GO:0005886">
    <property type="term" value="C:plasma membrane"/>
    <property type="evidence" value="ECO:0007669"/>
    <property type="project" value="TreeGrafter"/>
</dbReference>
<feature type="compositionally biased region" description="Polar residues" evidence="1">
    <location>
        <begin position="362"/>
        <end position="372"/>
    </location>
</feature>
<dbReference type="Gene3D" id="2.30.29.30">
    <property type="entry name" value="Pleckstrin-homology domain (PH domain)/Phosphotyrosine-binding domain (PTB)"/>
    <property type="match status" value="1"/>
</dbReference>
<dbReference type="InterPro" id="IPR035963">
    <property type="entry name" value="FERM_2"/>
</dbReference>
<proteinExistence type="predicted"/>
<accession>A0A8X7XII7</accession>
<name>A0A8X7XII7_POLSE</name>
<dbReference type="Gene3D" id="3.10.20.90">
    <property type="entry name" value="Phosphatidylinositol 3-kinase Catalytic Subunit, Chain A, domain 1"/>
    <property type="match status" value="1"/>
</dbReference>
<feature type="domain" description="FERM central" evidence="2">
    <location>
        <begin position="171"/>
        <end position="249"/>
    </location>
</feature>
<evidence type="ECO:0000259" key="3">
    <source>
        <dbReference type="Pfam" id="PF24522"/>
    </source>
</evidence>